<accession>A0ABS2V192</accession>
<protein>
    <submittedName>
        <fullName evidence="2">Transposase</fullName>
    </submittedName>
</protein>
<dbReference type="RefSeq" id="WP_205377706.1">
    <property type="nucleotide sequence ID" value="NZ_JAFEJA010000002.1"/>
</dbReference>
<comment type="caution">
    <text evidence="2">The sequence shown here is derived from an EMBL/GenBank/DDBJ whole genome shotgun (WGS) entry which is preliminary data.</text>
</comment>
<dbReference type="PANTHER" id="PTHR33627">
    <property type="entry name" value="TRANSPOSASE"/>
    <property type="match status" value="1"/>
</dbReference>
<feature type="domain" description="Transposase IS701-like DDE" evidence="1">
    <location>
        <begin position="24"/>
        <end position="194"/>
    </location>
</feature>
<proteinExistence type="predicted"/>
<reference evidence="2 3" key="1">
    <citation type="journal article" date="2016" name="Arch. Microbiol.">
        <title>Streptomyces zhihengii sp. nov., isolated from rhizospheric soil of Psammosilene tunicoides.</title>
        <authorList>
            <person name="Huang M.J."/>
            <person name="Fei J.J."/>
            <person name="Salam N."/>
            <person name="Kim C.J."/>
            <person name="Hozzein W.N."/>
            <person name="Xiao M."/>
            <person name="Huang H.Q."/>
            <person name="Li W.J."/>
        </authorList>
    </citation>
    <scope>NUCLEOTIDE SEQUENCE [LARGE SCALE GENOMIC DNA]</scope>
    <source>
        <strain evidence="2 3">YIM T102</strain>
    </source>
</reference>
<dbReference type="Proteomes" id="UP000664109">
    <property type="component" value="Unassembled WGS sequence"/>
</dbReference>
<dbReference type="PANTHER" id="PTHR33627:SF1">
    <property type="entry name" value="TRANSPOSASE"/>
    <property type="match status" value="1"/>
</dbReference>
<dbReference type="EMBL" id="JAFEJA010000002">
    <property type="protein sequence ID" value="MBM9623596.1"/>
    <property type="molecule type" value="Genomic_DNA"/>
</dbReference>
<dbReference type="Pfam" id="PF13546">
    <property type="entry name" value="DDE_5"/>
    <property type="match status" value="1"/>
</dbReference>
<evidence type="ECO:0000313" key="2">
    <source>
        <dbReference type="EMBL" id="MBM9623596.1"/>
    </source>
</evidence>
<dbReference type="InterPro" id="IPR038721">
    <property type="entry name" value="IS701-like_DDE_dom"/>
</dbReference>
<evidence type="ECO:0000259" key="1">
    <source>
        <dbReference type="Pfam" id="PF13546"/>
    </source>
</evidence>
<gene>
    <name evidence="2" type="ORF">JE024_33925</name>
</gene>
<name>A0ABS2V192_9ACTN</name>
<keyword evidence="3" id="KW-1185">Reference proteome</keyword>
<evidence type="ECO:0000313" key="3">
    <source>
        <dbReference type="Proteomes" id="UP000664109"/>
    </source>
</evidence>
<dbReference type="InterPro" id="IPR039365">
    <property type="entry name" value="IS701-like"/>
</dbReference>
<sequence length="393" mass="43146">MASHTGHSAVPDESAQQQAFLTEVFGPLHRVEQRRWARAYLHGLLHSPGKKTPRNMARTDRLPPAAAHGLHQFVNASTWAWEPVRRRLAQWVAADAAPHAWTVAELVIPKRGEHSVGVHRVTDPVTGRTVNAQRAVGLFLVTDAHCHPVDWSLVLDGVWGRDRDRRLRARVPAHETARQASAHVVDHAAQVTAHPLLPRLPWALDLTRGHDAGGVLAGLARHTSDLVCEVDPGQVVISGHRAPTVTTVAGLFEQRRSRRPSVMTRDTADGRHRAVTVHTYAGTVRLPRRRGTDGVSGAHGYRLLEVVDPTGRQPGRYWITSPGDRCVEKVLLAMRGRATLRAAVGELRERFGVLDFEGRSFPGWHHHMTMASAAYVYHHLHGGPGATAARAAG</sequence>
<organism evidence="2 3">
    <name type="scientific">Streptomyces zhihengii</name>
    <dbReference type="NCBI Taxonomy" id="1818004"/>
    <lineage>
        <taxon>Bacteria</taxon>
        <taxon>Bacillati</taxon>
        <taxon>Actinomycetota</taxon>
        <taxon>Actinomycetes</taxon>
        <taxon>Kitasatosporales</taxon>
        <taxon>Streptomycetaceae</taxon>
        <taxon>Streptomyces</taxon>
    </lineage>
</organism>